<organism evidence="1 2">
    <name type="scientific">Pagothenia borchgrevinki</name>
    <name type="common">Bald rockcod</name>
    <name type="synonym">Trematomus borchgrevinki</name>
    <dbReference type="NCBI Taxonomy" id="8213"/>
    <lineage>
        <taxon>Eukaryota</taxon>
        <taxon>Metazoa</taxon>
        <taxon>Chordata</taxon>
        <taxon>Craniata</taxon>
        <taxon>Vertebrata</taxon>
        <taxon>Euteleostomi</taxon>
        <taxon>Actinopterygii</taxon>
        <taxon>Neopterygii</taxon>
        <taxon>Teleostei</taxon>
        <taxon>Neoteleostei</taxon>
        <taxon>Acanthomorphata</taxon>
        <taxon>Eupercaria</taxon>
        <taxon>Perciformes</taxon>
        <taxon>Notothenioidei</taxon>
        <taxon>Nototheniidae</taxon>
        <taxon>Pagothenia</taxon>
    </lineage>
</organism>
<proteinExistence type="predicted"/>
<evidence type="ECO:0000313" key="2">
    <source>
        <dbReference type="Proteomes" id="UP001619887"/>
    </source>
</evidence>
<dbReference type="EMBL" id="JBIYXZ010002089">
    <property type="protein sequence ID" value="KAL3041666.1"/>
    <property type="molecule type" value="Genomic_DNA"/>
</dbReference>
<keyword evidence="2" id="KW-1185">Reference proteome</keyword>
<evidence type="ECO:0000313" key="1">
    <source>
        <dbReference type="EMBL" id="KAL3041666.1"/>
    </source>
</evidence>
<dbReference type="Proteomes" id="UP001619887">
    <property type="component" value="Unassembled WGS sequence"/>
</dbReference>
<reference evidence="1 2" key="2">
    <citation type="journal article" date="2024" name="G3 (Bethesda)">
        <title>The genome of the cryopelagic Antarctic bald notothen, Trematomus borchgrevinki.</title>
        <authorList>
            <person name="Rayamajhi N."/>
            <person name="Rivera-Colon A.G."/>
            <person name="Minhas B.F."/>
            <person name="Cheng C.C."/>
            <person name="Catchen J.M."/>
        </authorList>
    </citation>
    <scope>NUCLEOTIDE SEQUENCE [LARGE SCALE GENOMIC DNA]</scope>
    <source>
        <strain evidence="1">AGRC-2024</strain>
    </source>
</reference>
<sequence>MCANQRPTACRRKPISTFQRTAAQPMACLHDGKEVTAYI</sequence>
<reference evidence="1 2" key="1">
    <citation type="journal article" date="2022" name="G3 (Bethesda)">
        <title>Evaluating Illumina-, Nanopore-, and PacBio-based genome assembly strategies with the bald notothen, Trematomus borchgrevinki.</title>
        <authorList>
            <person name="Rayamajhi N."/>
            <person name="Cheng C.C."/>
            <person name="Catchen J.M."/>
        </authorList>
    </citation>
    <scope>NUCLEOTIDE SEQUENCE [LARGE SCALE GENOMIC DNA]</scope>
    <source>
        <strain evidence="1">AGRC-2024</strain>
    </source>
</reference>
<protein>
    <submittedName>
        <fullName evidence="1">Uncharacterized protein</fullName>
    </submittedName>
</protein>
<gene>
    <name evidence="1" type="ORF">OYC64_019782</name>
</gene>
<comment type="caution">
    <text evidence="1">The sequence shown here is derived from an EMBL/GenBank/DDBJ whole genome shotgun (WGS) entry which is preliminary data.</text>
</comment>
<accession>A0ABD2FJ58</accession>
<name>A0ABD2FJ58_PAGBO</name>
<dbReference type="AlphaFoldDB" id="A0ABD2FJ58"/>